<evidence type="ECO:0000313" key="4">
    <source>
        <dbReference type="EMBL" id="GAA0366225.1"/>
    </source>
</evidence>
<dbReference type="PANTHER" id="PTHR36305:SF1">
    <property type="entry name" value="PHOSPHATIDYLGLYCEROPHOSPHATASE A"/>
    <property type="match status" value="1"/>
</dbReference>
<keyword evidence="1" id="KW-0378">Hydrolase</keyword>
<comment type="cofactor">
    <cofactor evidence="1">
        <name>Mg(2+)</name>
        <dbReference type="ChEBI" id="CHEBI:18420"/>
    </cofactor>
</comment>
<name>A0ABP3HCI2_9ALTE</name>
<dbReference type="InterPro" id="IPR026037">
    <property type="entry name" value="PgpA"/>
</dbReference>
<dbReference type="SUPFAM" id="SSF101307">
    <property type="entry name" value="YutG-like"/>
    <property type="match status" value="1"/>
</dbReference>
<keyword evidence="5" id="KW-1185">Reference proteome</keyword>
<evidence type="ECO:0000313" key="5">
    <source>
        <dbReference type="Proteomes" id="UP001501757"/>
    </source>
</evidence>
<reference evidence="5" key="1">
    <citation type="journal article" date="2019" name="Int. J. Syst. Evol. Microbiol.">
        <title>The Global Catalogue of Microorganisms (GCM) 10K type strain sequencing project: providing services to taxonomists for standard genome sequencing and annotation.</title>
        <authorList>
            <consortium name="The Broad Institute Genomics Platform"/>
            <consortium name="The Broad Institute Genome Sequencing Center for Infectious Disease"/>
            <person name="Wu L."/>
            <person name="Ma J."/>
        </authorList>
    </citation>
    <scope>NUCLEOTIDE SEQUENCE [LARGE SCALE GENOMIC DNA]</scope>
    <source>
        <strain evidence="5">JCM 13378</strain>
    </source>
</reference>
<keyword evidence="1" id="KW-0460">Magnesium</keyword>
<evidence type="ECO:0000256" key="2">
    <source>
        <dbReference type="SAM" id="Phobius"/>
    </source>
</evidence>
<keyword evidence="1 2" id="KW-0812">Transmembrane</keyword>
<organism evidence="4 5">
    <name type="scientific">Bowmanella denitrificans</name>
    <dbReference type="NCBI Taxonomy" id="366582"/>
    <lineage>
        <taxon>Bacteria</taxon>
        <taxon>Pseudomonadati</taxon>
        <taxon>Pseudomonadota</taxon>
        <taxon>Gammaproteobacteria</taxon>
        <taxon>Alteromonadales</taxon>
        <taxon>Alteromonadaceae</taxon>
        <taxon>Bowmanella</taxon>
    </lineage>
</organism>
<feature type="transmembrane region" description="Helical" evidence="2">
    <location>
        <begin position="151"/>
        <end position="169"/>
    </location>
</feature>
<evidence type="ECO:0000259" key="3">
    <source>
        <dbReference type="Pfam" id="PF04608"/>
    </source>
</evidence>
<dbReference type="EMBL" id="BAAAEI010000021">
    <property type="protein sequence ID" value="GAA0366225.1"/>
    <property type="molecule type" value="Genomic_DNA"/>
</dbReference>
<feature type="transmembrane region" description="Helical" evidence="2">
    <location>
        <begin position="51"/>
        <end position="77"/>
    </location>
</feature>
<dbReference type="PIRSF" id="PIRSF006162">
    <property type="entry name" value="PgpA"/>
    <property type="match status" value="1"/>
</dbReference>
<keyword evidence="1 2" id="KW-0472">Membrane</keyword>
<accession>A0ABP3HCI2</accession>
<protein>
    <recommendedName>
        <fullName evidence="1">Phosphatidylglycerophosphatase A</fullName>
        <ecNumber evidence="1">3.1.3.27</ecNumber>
    </recommendedName>
    <alternativeName>
        <fullName evidence="1">Phosphatidylglycerolphosphate phosphatase A</fullName>
    </alternativeName>
</protein>
<evidence type="ECO:0000256" key="1">
    <source>
        <dbReference type="PIRNR" id="PIRNR006162"/>
    </source>
</evidence>
<keyword evidence="1" id="KW-0997">Cell inner membrane</keyword>
<comment type="caution">
    <text evidence="4">The sequence shown here is derived from an EMBL/GenBank/DDBJ whole genome shotgun (WGS) entry which is preliminary data.</text>
</comment>
<feature type="domain" description="YutG/PgpA" evidence="3">
    <location>
        <begin position="27"/>
        <end position="164"/>
    </location>
</feature>
<dbReference type="InterPro" id="IPR007686">
    <property type="entry name" value="YutG/PgpA"/>
</dbReference>
<dbReference type="EC" id="3.1.3.27" evidence="1"/>
<keyword evidence="1" id="KW-0443">Lipid metabolism</keyword>
<dbReference type="RefSeq" id="WP_343846405.1">
    <property type="nucleotide sequence ID" value="NZ_BAAAEI010000021.1"/>
</dbReference>
<dbReference type="Pfam" id="PF04608">
    <property type="entry name" value="PgpA"/>
    <property type="match status" value="1"/>
</dbReference>
<keyword evidence="1" id="KW-0442">Lipid degradation</keyword>
<dbReference type="Proteomes" id="UP001501757">
    <property type="component" value="Unassembled WGS sequence"/>
</dbReference>
<keyword evidence="2" id="KW-1133">Transmembrane helix</keyword>
<keyword evidence="1" id="KW-0479">Metal-binding</keyword>
<keyword evidence="1" id="KW-1003">Cell membrane</keyword>
<comment type="subcellular location">
    <subcellularLocation>
        <location evidence="1">Cell inner membrane</location>
        <topology evidence="1">Multi-pass membrane protein</topology>
    </subcellularLocation>
</comment>
<proteinExistence type="predicted"/>
<feature type="transmembrane region" description="Helical" evidence="2">
    <location>
        <begin position="20"/>
        <end position="39"/>
    </location>
</feature>
<keyword evidence="1" id="KW-1208">Phospholipid metabolism</keyword>
<feature type="transmembrane region" description="Helical" evidence="2">
    <location>
        <begin position="98"/>
        <end position="122"/>
    </location>
</feature>
<dbReference type="PANTHER" id="PTHR36305">
    <property type="entry name" value="PHOSPHATIDYLGLYCEROPHOSPHATASE A"/>
    <property type="match status" value="1"/>
</dbReference>
<dbReference type="CDD" id="cd06971">
    <property type="entry name" value="PgpA"/>
    <property type="match status" value="1"/>
</dbReference>
<comment type="catalytic activity">
    <reaction evidence="1">
        <text>a 1,2-diacyl-sn-glycero-3-phospho-(1'-sn-glycero-3'-phosphate) + H2O = a 1,2-diacyl-sn-glycero-3-phospho-(1'-sn-glycerol) + phosphate</text>
        <dbReference type="Rhea" id="RHEA:33751"/>
        <dbReference type="ChEBI" id="CHEBI:15377"/>
        <dbReference type="ChEBI" id="CHEBI:43474"/>
        <dbReference type="ChEBI" id="CHEBI:60110"/>
        <dbReference type="ChEBI" id="CHEBI:64716"/>
        <dbReference type="EC" id="3.1.3.27"/>
    </reaction>
</comment>
<comment type="function">
    <text evidence="1">Lipid phosphatase which dephosphorylates phosphatidylglycerophosphate (PGP) to phosphatidylglycerol (PG).</text>
</comment>
<sequence>MKDKAISTSAKSNPVHLLSLKNPAHFLALGFGSGLAPWAPGTFGSLAAVPLVLLAAFSGSALYLLVTLAACVAGVWICGKTARDMGVHDHSAIVWDEVAGMLLTFMLAPVNLTTLVAGFILFRLFDIVKPWPISYLDKHIHGGLGIMLDDILAGILACLSLHGLIYLGWV</sequence>
<dbReference type="InterPro" id="IPR036681">
    <property type="entry name" value="PgpA-like_sf"/>
</dbReference>
<gene>
    <name evidence="4" type="ORF">GCM10009092_33210</name>
</gene>
<keyword evidence="1" id="KW-0595">Phospholipid degradation</keyword>
<comment type="pathway">
    <text evidence="1">Phospholipid metabolism; phosphatidylglycerol biosynthesis; phosphatidylglycerol from CDP-diacylglycerol: step 2/2.</text>
</comment>